<feature type="domain" description="Protein export membrane protein SecD/SecF C-terminal" evidence="12">
    <location>
        <begin position="494"/>
        <end position="667"/>
    </location>
</feature>
<feature type="transmembrane region" description="Helical" evidence="9">
    <location>
        <begin position="607"/>
        <end position="632"/>
    </location>
</feature>
<evidence type="ECO:0000256" key="9">
    <source>
        <dbReference type="HAMAP-Rule" id="MF_01463"/>
    </source>
</evidence>
<evidence type="ECO:0000256" key="3">
    <source>
        <dbReference type="ARBA" id="ARBA00022475"/>
    </source>
</evidence>
<evidence type="ECO:0000256" key="7">
    <source>
        <dbReference type="ARBA" id="ARBA00023010"/>
    </source>
</evidence>
<evidence type="ECO:0000256" key="6">
    <source>
        <dbReference type="ARBA" id="ARBA00022989"/>
    </source>
</evidence>
<dbReference type="Pfam" id="PF07549">
    <property type="entry name" value="Sec_GG"/>
    <property type="match status" value="2"/>
</dbReference>
<evidence type="ECO:0000256" key="10">
    <source>
        <dbReference type="HAMAP-Rule" id="MF_01464"/>
    </source>
</evidence>
<keyword evidence="16" id="KW-1185">Reference proteome</keyword>
<comment type="similarity">
    <text evidence="9">Belongs to the SecD/SecF family. SecD subfamily.</text>
</comment>
<sequence length="1015" mass="111475">MQNKGLIKLFAFLFGLVSIYQLSFTFKANQIEDNAKQAAISLVPETEENYQAKRNEAEIRYLDSLKTSKIEVDGNFEPIEVYNLGVTQYTYSDVQNNAMNLGLDLKGGINVILQISVRDILKGLANNSKDPVFNKALDDAEELQKDAQESYLQSFFRAWDEIKGDTKLASPDIFANRSLSDEIKFDMSDAEVKDIIEIKIDESIVSAFEVLRKRIDKFGVTSPNIQRLGNSGRILLELPGAKDIERVKDLVTKTAQLQFWETFKTQEVLPYILQVNQALVEANAAKEELEEVAEGEVEQDSTSSVIDDLTGQIESDTTDIEKINPLGIQSYGNGGSVVAVFLAKDKEKVMAELNNPKNRSLLPAEMRYTRFVWGLQQEESEYSELYAIKGNRDGQPQLSGAVITDARQDYDPLSRPAVSMQMNAKGAKIWEAMTKQAYETQGYIAIVLDDIVYSAPGVSSGPIAGGNSQISGTFSLTEAIDLANVLRAGKLPASAEIVQAEEVGPSLGQEAIDSGMKSFLIALAFVLLWMIFYYGKAGIFADVALLLNILLIFGVLASLGAVLTLPGIAGIVLTIGISVDANVLIFERIREELAKGKSQKESIKDGFANALSSILDANITTGLTALILFVFGTGPIKGFATTLIIGILTSLFTAIFITRLLIDWWANRGGSLDFSTSMTKGLFKNVNINFLRKRKIAYVISAVLLLTSIGSLFTVGLDEGIDFVGGRTYLVRFDQDVSVEEVKGDLNDVFGSAEVKTIGGANQLKISTKYKVEENSTEADEEVQSKLFDALTKYLPDGMTYEQFLDGSGDAKVGKMFSSKVSPTIADDIKKSSVWAILGSLVVVFLYILFRFKRWQFSLGAVAAVFHDVLIVLGIFSLTWRFMPFSMEIDQAFIAAILTVIGYSLNDTVVVFDRIREFLNEHTSWEFGKTINASLNSTLSRTLNTSVTTLVVLLAMFIFGADSLRGLLFALIVGVIVGTYSSMFIATPLMYDTAKKGDAAESLKKKVKEEDEAIA</sequence>
<feature type="domain" description="SecDF P1 head subdomain" evidence="14">
    <location>
        <begin position="395"/>
        <end position="493"/>
    </location>
</feature>
<keyword evidence="5 9" id="KW-0653">Protein transport</keyword>
<dbReference type="Gene3D" id="3.30.70.3220">
    <property type="match status" value="1"/>
</dbReference>
<keyword evidence="8 9" id="KW-0472">Membrane</keyword>
<dbReference type="NCBIfam" id="TIGR00966">
    <property type="entry name" value="transloc_SecF"/>
    <property type="match status" value="1"/>
</dbReference>
<keyword evidence="3 9" id="KW-1003">Cell membrane</keyword>
<dbReference type="InterPro" id="IPR054384">
    <property type="entry name" value="SecDF_P1_head"/>
</dbReference>
<keyword evidence="4 9" id="KW-0812">Transmembrane</keyword>
<dbReference type="InterPro" id="IPR022645">
    <property type="entry name" value="SecD/SecF_bac"/>
</dbReference>
<evidence type="ECO:0000259" key="14">
    <source>
        <dbReference type="Pfam" id="PF22599"/>
    </source>
</evidence>
<dbReference type="Gene3D" id="3.30.1360.200">
    <property type="match status" value="1"/>
</dbReference>
<feature type="domain" description="Protein export membrane protein SecD/SecF C-terminal" evidence="12">
    <location>
        <begin position="816"/>
        <end position="995"/>
    </location>
</feature>
<dbReference type="Pfam" id="PF02355">
    <property type="entry name" value="SecD_SecF_C"/>
    <property type="match status" value="2"/>
</dbReference>
<dbReference type="Pfam" id="PF22599">
    <property type="entry name" value="SecDF_P1_head"/>
    <property type="match status" value="1"/>
</dbReference>
<dbReference type="Gene3D" id="1.20.1640.10">
    <property type="entry name" value="Multidrug efflux transporter AcrB transmembrane domain"/>
    <property type="match status" value="2"/>
</dbReference>
<comment type="subunit">
    <text evidence="10">Forms a complex with SecD. Part of the essential Sec protein translocation apparatus which comprises SecA, SecYEG and auxiliary proteins SecDF. Other proteins may also be involved.</text>
</comment>
<dbReference type="NCBIfam" id="TIGR00916">
    <property type="entry name" value="2A0604s01"/>
    <property type="match status" value="2"/>
</dbReference>
<name>A0ABS3T3Y8_9FLAO</name>
<dbReference type="InterPro" id="IPR005665">
    <property type="entry name" value="SecF_bac"/>
</dbReference>
<dbReference type="InterPro" id="IPR048631">
    <property type="entry name" value="SecD_1st"/>
</dbReference>
<evidence type="ECO:0000256" key="2">
    <source>
        <dbReference type="ARBA" id="ARBA00022448"/>
    </source>
</evidence>
<keyword evidence="6 9" id="KW-1133">Transmembrane helix</keyword>
<feature type="coiled-coil region" evidence="11">
    <location>
        <begin position="272"/>
        <end position="299"/>
    </location>
</feature>
<proteinExistence type="inferred from homology"/>
<reference evidence="15 16" key="1">
    <citation type="submission" date="2021-03" db="EMBL/GenBank/DDBJ databases">
        <title>Winogradskyella sp. nov., isolated from costal sediment.</title>
        <authorList>
            <person name="Gao C."/>
        </authorList>
    </citation>
    <scope>NUCLEOTIDE SEQUENCE [LARGE SCALE GENOMIC DNA]</scope>
    <source>
        <strain evidence="15 16">DF17</strain>
    </source>
</reference>
<evidence type="ECO:0000256" key="11">
    <source>
        <dbReference type="SAM" id="Coils"/>
    </source>
</evidence>
<dbReference type="PRINTS" id="PR01755">
    <property type="entry name" value="SECFTRNLCASE"/>
</dbReference>
<feature type="transmembrane region" description="Helical" evidence="9">
    <location>
        <begin position="857"/>
        <end position="880"/>
    </location>
</feature>
<feature type="transmembrane region" description="Helical" evidence="9">
    <location>
        <begin position="967"/>
        <end position="986"/>
    </location>
</feature>
<evidence type="ECO:0000256" key="1">
    <source>
        <dbReference type="ARBA" id="ARBA00004651"/>
    </source>
</evidence>
<dbReference type="InterPro" id="IPR022813">
    <property type="entry name" value="SecD/SecF_arch_bac"/>
</dbReference>
<dbReference type="Pfam" id="PF21760">
    <property type="entry name" value="SecD_1st"/>
    <property type="match status" value="1"/>
</dbReference>
<organism evidence="15 16">
    <name type="scientific">Winogradskyella pelagia</name>
    <dbReference type="NCBI Taxonomy" id="2819984"/>
    <lineage>
        <taxon>Bacteria</taxon>
        <taxon>Pseudomonadati</taxon>
        <taxon>Bacteroidota</taxon>
        <taxon>Flavobacteriia</taxon>
        <taxon>Flavobacteriales</taxon>
        <taxon>Flavobacteriaceae</taxon>
        <taxon>Winogradskyella</taxon>
    </lineage>
</organism>
<comment type="function">
    <text evidence="9">Part of the Sec protein translocase complex. Interacts with the SecYEG preprotein conducting channel. SecDF uses the proton motive force (PMF) to complete protein translocation after the ATP-dependent function of SecA.</text>
</comment>
<feature type="transmembrane region" description="Helical" evidence="9">
    <location>
        <begin position="515"/>
        <end position="532"/>
    </location>
</feature>
<comment type="similarity">
    <text evidence="10">Belongs to the SecD/SecF family. SecF subfamily.</text>
</comment>
<feature type="transmembrane region" description="Helical" evidence="9">
    <location>
        <begin position="943"/>
        <end position="961"/>
    </location>
</feature>
<feature type="transmembrane region" description="Helical" evidence="9">
    <location>
        <begin position="696"/>
        <end position="717"/>
    </location>
</feature>
<comment type="subunit">
    <text evidence="9">Forms a complex with SecF. Part of the essential Sec protein translocation apparatus which comprises SecA, SecYEG and auxiliary proteins SecDF. Other proteins may also be involved.</text>
</comment>
<feature type="transmembrane region" description="Helical" evidence="9">
    <location>
        <begin position="892"/>
        <end position="912"/>
    </location>
</feature>
<comment type="caution">
    <text evidence="15">The sequence shown here is derived from an EMBL/GenBank/DDBJ whole genome shotgun (WGS) entry which is preliminary data.</text>
</comment>
<feature type="transmembrane region" description="Helical" evidence="9">
    <location>
        <begin position="638"/>
        <end position="662"/>
    </location>
</feature>
<dbReference type="PANTHER" id="PTHR30081:SF1">
    <property type="entry name" value="PROTEIN TRANSLOCASE SUBUNIT SECD"/>
    <property type="match status" value="1"/>
</dbReference>
<dbReference type="InterPro" id="IPR055344">
    <property type="entry name" value="SecD_SecF_C_bact"/>
</dbReference>
<evidence type="ECO:0000256" key="5">
    <source>
        <dbReference type="ARBA" id="ARBA00022927"/>
    </source>
</evidence>
<evidence type="ECO:0000256" key="4">
    <source>
        <dbReference type="ARBA" id="ARBA00022692"/>
    </source>
</evidence>
<dbReference type="HAMAP" id="MF_01463_B">
    <property type="entry name" value="SecD_B"/>
    <property type="match status" value="1"/>
</dbReference>
<feature type="transmembrane region" description="Helical" evidence="9">
    <location>
        <begin position="568"/>
        <end position="586"/>
    </location>
</feature>
<feature type="transmembrane region" description="Helical" evidence="9">
    <location>
        <begin position="539"/>
        <end position="562"/>
    </location>
</feature>
<feature type="transmembrane region" description="Helical" evidence="9">
    <location>
        <begin position="832"/>
        <end position="850"/>
    </location>
</feature>
<protein>
    <recommendedName>
        <fullName evidence="9 10">Multifunctional fusion protein</fullName>
    </recommendedName>
    <domain>
        <recommendedName>
            <fullName evidence="9">Protein translocase subunit SecD</fullName>
        </recommendedName>
    </domain>
    <domain>
        <recommendedName>
            <fullName evidence="10">Protein-export membrane protein SecF</fullName>
        </recommendedName>
    </domain>
</protein>
<gene>
    <name evidence="15" type="primary">secDF</name>
    <name evidence="9" type="synonym">secD</name>
    <name evidence="10" type="synonym">secF</name>
    <name evidence="15" type="ORF">J4050_10375</name>
</gene>
<evidence type="ECO:0000313" key="16">
    <source>
        <dbReference type="Proteomes" id="UP000676776"/>
    </source>
</evidence>
<comment type="caution">
    <text evidence="9">Lacks conserved residue(s) required for the propagation of feature annotation.</text>
</comment>
<keyword evidence="11" id="KW-0175">Coiled coil</keyword>
<dbReference type="Proteomes" id="UP000676776">
    <property type="component" value="Unassembled WGS sequence"/>
</dbReference>
<dbReference type="RefSeq" id="WP_208154521.1">
    <property type="nucleotide sequence ID" value="NZ_JAGEVF010000008.1"/>
</dbReference>
<dbReference type="PANTHER" id="PTHR30081">
    <property type="entry name" value="PROTEIN-EXPORT MEMBRANE PROTEIN SEC"/>
    <property type="match status" value="1"/>
</dbReference>
<evidence type="ECO:0000313" key="15">
    <source>
        <dbReference type="EMBL" id="MBO3117154.1"/>
    </source>
</evidence>
<dbReference type="InterPro" id="IPR022646">
    <property type="entry name" value="SecD/SecF_CS"/>
</dbReference>
<accession>A0ABS3T3Y8</accession>
<dbReference type="NCBIfam" id="TIGR01129">
    <property type="entry name" value="secD"/>
    <property type="match status" value="1"/>
</dbReference>
<dbReference type="InterPro" id="IPR048634">
    <property type="entry name" value="SecD_SecF_C"/>
</dbReference>
<dbReference type="SUPFAM" id="SSF82866">
    <property type="entry name" value="Multidrug efflux transporter AcrB transmembrane domain"/>
    <property type="match status" value="2"/>
</dbReference>
<dbReference type="InterPro" id="IPR005791">
    <property type="entry name" value="SecD"/>
</dbReference>
<keyword evidence="2 9" id="KW-0813">Transport</keyword>
<evidence type="ECO:0000256" key="8">
    <source>
        <dbReference type="ARBA" id="ARBA00023136"/>
    </source>
</evidence>
<evidence type="ECO:0000259" key="13">
    <source>
        <dbReference type="Pfam" id="PF21760"/>
    </source>
</evidence>
<comment type="subcellular location">
    <subcellularLocation>
        <location evidence="1 9">Cell membrane</location>
        <topology evidence="1 9">Multi-pass membrane protein</topology>
    </subcellularLocation>
</comment>
<feature type="domain" description="Protein translocase subunit SecDF P1" evidence="13">
    <location>
        <begin position="207"/>
        <end position="261"/>
    </location>
</feature>
<dbReference type="HAMAP" id="MF_01464_B">
    <property type="entry name" value="SecF_B"/>
    <property type="match status" value="1"/>
</dbReference>
<evidence type="ECO:0000259" key="12">
    <source>
        <dbReference type="Pfam" id="PF02355"/>
    </source>
</evidence>
<dbReference type="EMBL" id="JAGEVF010000008">
    <property type="protein sequence ID" value="MBO3117154.1"/>
    <property type="molecule type" value="Genomic_DNA"/>
</dbReference>
<keyword evidence="7 9" id="KW-0811">Translocation</keyword>
<dbReference type="NCBIfam" id="NF009585">
    <property type="entry name" value="PRK13024.1-5"/>
    <property type="match status" value="1"/>
</dbReference>